<name>A0ACD3AM83_9AGAR</name>
<gene>
    <name evidence="1" type="ORF">BDN72DRAFT_961636</name>
</gene>
<dbReference type="Proteomes" id="UP000308600">
    <property type="component" value="Unassembled WGS sequence"/>
</dbReference>
<reference evidence="1 2" key="1">
    <citation type="journal article" date="2019" name="Nat. Ecol. Evol.">
        <title>Megaphylogeny resolves global patterns of mushroom evolution.</title>
        <authorList>
            <person name="Varga T."/>
            <person name="Krizsan K."/>
            <person name="Foldi C."/>
            <person name="Dima B."/>
            <person name="Sanchez-Garcia M."/>
            <person name="Sanchez-Ramirez S."/>
            <person name="Szollosi G.J."/>
            <person name="Szarkandi J.G."/>
            <person name="Papp V."/>
            <person name="Albert L."/>
            <person name="Andreopoulos W."/>
            <person name="Angelini C."/>
            <person name="Antonin V."/>
            <person name="Barry K.W."/>
            <person name="Bougher N.L."/>
            <person name="Buchanan P."/>
            <person name="Buyck B."/>
            <person name="Bense V."/>
            <person name="Catcheside P."/>
            <person name="Chovatia M."/>
            <person name="Cooper J."/>
            <person name="Damon W."/>
            <person name="Desjardin D."/>
            <person name="Finy P."/>
            <person name="Geml J."/>
            <person name="Haridas S."/>
            <person name="Hughes K."/>
            <person name="Justo A."/>
            <person name="Karasinski D."/>
            <person name="Kautmanova I."/>
            <person name="Kiss B."/>
            <person name="Kocsube S."/>
            <person name="Kotiranta H."/>
            <person name="LaButti K.M."/>
            <person name="Lechner B.E."/>
            <person name="Liimatainen K."/>
            <person name="Lipzen A."/>
            <person name="Lukacs Z."/>
            <person name="Mihaltcheva S."/>
            <person name="Morgado L.N."/>
            <person name="Niskanen T."/>
            <person name="Noordeloos M.E."/>
            <person name="Ohm R.A."/>
            <person name="Ortiz-Santana B."/>
            <person name="Ovrebo C."/>
            <person name="Racz N."/>
            <person name="Riley R."/>
            <person name="Savchenko A."/>
            <person name="Shiryaev A."/>
            <person name="Soop K."/>
            <person name="Spirin V."/>
            <person name="Szebenyi C."/>
            <person name="Tomsovsky M."/>
            <person name="Tulloss R.E."/>
            <person name="Uehling J."/>
            <person name="Grigoriev I.V."/>
            <person name="Vagvolgyi C."/>
            <person name="Papp T."/>
            <person name="Martin F.M."/>
            <person name="Miettinen O."/>
            <person name="Hibbett D.S."/>
            <person name="Nagy L.G."/>
        </authorList>
    </citation>
    <scope>NUCLEOTIDE SEQUENCE [LARGE SCALE GENOMIC DNA]</scope>
    <source>
        <strain evidence="1 2">NL-1719</strain>
    </source>
</reference>
<organism evidence="1 2">
    <name type="scientific">Pluteus cervinus</name>
    <dbReference type="NCBI Taxonomy" id="181527"/>
    <lineage>
        <taxon>Eukaryota</taxon>
        <taxon>Fungi</taxon>
        <taxon>Dikarya</taxon>
        <taxon>Basidiomycota</taxon>
        <taxon>Agaricomycotina</taxon>
        <taxon>Agaricomycetes</taxon>
        <taxon>Agaricomycetidae</taxon>
        <taxon>Agaricales</taxon>
        <taxon>Pluteineae</taxon>
        <taxon>Pluteaceae</taxon>
        <taxon>Pluteus</taxon>
    </lineage>
</organism>
<dbReference type="EMBL" id="ML208400">
    <property type="protein sequence ID" value="TFK66590.1"/>
    <property type="molecule type" value="Genomic_DNA"/>
</dbReference>
<keyword evidence="2" id="KW-1185">Reference proteome</keyword>
<protein>
    <submittedName>
        <fullName evidence="1">Uncharacterized protein</fullName>
    </submittedName>
</protein>
<evidence type="ECO:0000313" key="2">
    <source>
        <dbReference type="Proteomes" id="UP000308600"/>
    </source>
</evidence>
<accession>A0ACD3AM83</accession>
<evidence type="ECO:0000313" key="1">
    <source>
        <dbReference type="EMBL" id="TFK66590.1"/>
    </source>
</evidence>
<sequence length="397" mass="44687">MSTPSSSIFAREILYEIVGHLHGDTETVKTLSVVSSSFLPICREVLFYSLRLTIQNCARWNRYLSASPSIGNSIQEVEVEVKALLSAGEQQVMFVLDRVTGPRMIAFRMFNYALLDWPTVPRWFQDALLRTLSTPSIRRVDISRFSNLPISLLSGLPHLRKLQLRCCSFPTPTIPTPTSNVELRSSGPQVPKTRVDALHVNTAGRSYGQLECALDQWIGHLDFPLDLTHLASLYIDVEQRNEGKVQDLLRMCGQSHLSLSMRGGSICLEHLSALCVLQFCICIMHGTGGHAIGTFPGLFRTLKSLESNEHPPKEIIIAAFLELDEFSTIPMNHWEDFDSHLVKLSPITVRIITTCRSTRPGGMPDWSLLLPSLSESGRLISEWQSHEWCYKLLAQHY</sequence>
<proteinExistence type="predicted"/>